<keyword evidence="7" id="KW-1185">Reference proteome</keyword>
<sequence length="213" mass="22795">MTTRVDRKRRSSAEVKQLIADAASAEFVECGFERATIRSVAHRAGVTESMVFRHFESKAELFRSTAAAPLVKFMNDFAGTLDDEPGQDSREVTLEFARGLYQLCSDNRHILVSLAASAGEHEDRSQPSPLAPCLQALMDGVHRYMERTGTTVVGDVRAAIRLTVALVLGTALARDALFPPATGTDEISSALAQFILCGSGYSPAAEEASAGSG</sequence>
<dbReference type="Pfam" id="PF00440">
    <property type="entry name" value="TetR_N"/>
    <property type="match status" value="1"/>
</dbReference>
<dbReference type="RefSeq" id="WP_151597366.1">
    <property type="nucleotide sequence ID" value="NZ_WBMS02000031.1"/>
</dbReference>
<dbReference type="InterPro" id="IPR050109">
    <property type="entry name" value="HTH-type_TetR-like_transc_reg"/>
</dbReference>
<feature type="domain" description="HTH tetR-type" evidence="5">
    <location>
        <begin position="13"/>
        <end position="73"/>
    </location>
</feature>
<evidence type="ECO:0000313" key="6">
    <source>
        <dbReference type="EMBL" id="MWA04863.1"/>
    </source>
</evidence>
<dbReference type="InterPro" id="IPR009057">
    <property type="entry name" value="Homeodomain-like_sf"/>
</dbReference>
<protein>
    <submittedName>
        <fullName evidence="6">TetR family transcriptional regulator</fullName>
    </submittedName>
</protein>
<dbReference type="Gene3D" id="1.10.357.10">
    <property type="entry name" value="Tetracycline Repressor, domain 2"/>
    <property type="match status" value="1"/>
</dbReference>
<evidence type="ECO:0000256" key="1">
    <source>
        <dbReference type="ARBA" id="ARBA00023015"/>
    </source>
</evidence>
<evidence type="ECO:0000256" key="2">
    <source>
        <dbReference type="ARBA" id="ARBA00023125"/>
    </source>
</evidence>
<evidence type="ECO:0000259" key="5">
    <source>
        <dbReference type="PROSITE" id="PS50977"/>
    </source>
</evidence>
<name>A0A6I4MGL8_9ACTN</name>
<dbReference type="InterPro" id="IPR001647">
    <property type="entry name" value="HTH_TetR"/>
</dbReference>
<dbReference type="PRINTS" id="PR00455">
    <property type="entry name" value="HTHTETR"/>
</dbReference>
<dbReference type="PANTHER" id="PTHR30055:SF234">
    <property type="entry name" value="HTH-TYPE TRANSCRIPTIONAL REGULATOR BETI"/>
    <property type="match status" value="1"/>
</dbReference>
<feature type="DNA-binding region" description="H-T-H motif" evidence="4">
    <location>
        <begin position="36"/>
        <end position="55"/>
    </location>
</feature>
<accession>A0A6I4MGL8</accession>
<dbReference type="GO" id="GO:0000976">
    <property type="term" value="F:transcription cis-regulatory region binding"/>
    <property type="evidence" value="ECO:0007669"/>
    <property type="project" value="TreeGrafter"/>
</dbReference>
<keyword evidence="2 4" id="KW-0238">DNA-binding</keyword>
<dbReference type="AlphaFoldDB" id="A0A6I4MGL8"/>
<evidence type="ECO:0000256" key="4">
    <source>
        <dbReference type="PROSITE-ProRule" id="PRU00335"/>
    </source>
</evidence>
<dbReference type="PANTHER" id="PTHR30055">
    <property type="entry name" value="HTH-TYPE TRANSCRIPTIONAL REGULATOR RUTR"/>
    <property type="match status" value="1"/>
</dbReference>
<dbReference type="Proteomes" id="UP000462055">
    <property type="component" value="Unassembled WGS sequence"/>
</dbReference>
<dbReference type="SUPFAM" id="SSF46689">
    <property type="entry name" value="Homeodomain-like"/>
    <property type="match status" value="1"/>
</dbReference>
<reference evidence="6" key="1">
    <citation type="submission" date="2019-12" db="EMBL/GenBank/DDBJ databases">
        <title>Actinomadura physcomitrii sp. nov., a novel actinomycete isolated from moss [Physcomitrium sphaericum (Ludw) Fuernr].</title>
        <authorList>
            <person name="Zhuang X."/>
        </authorList>
    </citation>
    <scope>NUCLEOTIDE SEQUENCE [LARGE SCALE GENOMIC DNA]</scope>
    <source>
        <strain evidence="6">LD22</strain>
    </source>
</reference>
<evidence type="ECO:0000256" key="3">
    <source>
        <dbReference type="ARBA" id="ARBA00023163"/>
    </source>
</evidence>
<keyword evidence="3" id="KW-0804">Transcription</keyword>
<organism evidence="6 7">
    <name type="scientific">Actinomadura physcomitrii</name>
    <dbReference type="NCBI Taxonomy" id="2650748"/>
    <lineage>
        <taxon>Bacteria</taxon>
        <taxon>Bacillati</taxon>
        <taxon>Actinomycetota</taxon>
        <taxon>Actinomycetes</taxon>
        <taxon>Streptosporangiales</taxon>
        <taxon>Thermomonosporaceae</taxon>
        <taxon>Actinomadura</taxon>
    </lineage>
</organism>
<gene>
    <name evidence="6" type="ORF">F8568_031740</name>
</gene>
<dbReference type="GO" id="GO:0003700">
    <property type="term" value="F:DNA-binding transcription factor activity"/>
    <property type="evidence" value="ECO:0007669"/>
    <property type="project" value="TreeGrafter"/>
</dbReference>
<dbReference type="EMBL" id="WBMS02000031">
    <property type="protein sequence ID" value="MWA04863.1"/>
    <property type="molecule type" value="Genomic_DNA"/>
</dbReference>
<dbReference type="PROSITE" id="PS50977">
    <property type="entry name" value="HTH_TETR_2"/>
    <property type="match status" value="1"/>
</dbReference>
<keyword evidence="1" id="KW-0805">Transcription regulation</keyword>
<proteinExistence type="predicted"/>
<comment type="caution">
    <text evidence="6">The sequence shown here is derived from an EMBL/GenBank/DDBJ whole genome shotgun (WGS) entry which is preliminary data.</text>
</comment>
<evidence type="ECO:0000313" key="7">
    <source>
        <dbReference type="Proteomes" id="UP000462055"/>
    </source>
</evidence>